<dbReference type="PANTHER" id="PTHR30303:SF0">
    <property type="entry name" value="CARBAMOYL DEHYDRATASE HYPE"/>
    <property type="match status" value="1"/>
</dbReference>
<dbReference type="InterPro" id="IPR016188">
    <property type="entry name" value="PurM-like_N"/>
</dbReference>
<dbReference type="OrthoDB" id="9801934at2"/>
<dbReference type="EMBL" id="CP011367">
    <property type="protein sequence ID" value="AKJ96281.1"/>
    <property type="molecule type" value="Genomic_DNA"/>
</dbReference>
<evidence type="ECO:0000259" key="3">
    <source>
        <dbReference type="Pfam" id="PF02769"/>
    </source>
</evidence>
<dbReference type="GO" id="GO:0051604">
    <property type="term" value="P:protein maturation"/>
    <property type="evidence" value="ECO:0007669"/>
    <property type="project" value="TreeGrafter"/>
</dbReference>
<dbReference type="InterPro" id="IPR036676">
    <property type="entry name" value="PurM-like_C_sf"/>
</dbReference>
<dbReference type="STRING" id="106634.TVD_13330"/>
<keyword evidence="5" id="KW-1185">Reference proteome</keyword>
<dbReference type="PANTHER" id="PTHR30303">
    <property type="entry name" value="HYDROGENASE ISOENZYMES FORMATION PROTEIN HYPE"/>
    <property type="match status" value="1"/>
</dbReference>
<organism evidence="4 5">
    <name type="scientific">Thioalkalivibrio versutus</name>
    <dbReference type="NCBI Taxonomy" id="106634"/>
    <lineage>
        <taxon>Bacteria</taxon>
        <taxon>Pseudomonadati</taxon>
        <taxon>Pseudomonadota</taxon>
        <taxon>Gammaproteobacteria</taxon>
        <taxon>Chromatiales</taxon>
        <taxon>Ectothiorhodospiraceae</taxon>
        <taxon>Thioalkalivibrio</taxon>
    </lineage>
</organism>
<dbReference type="Proteomes" id="UP000064201">
    <property type="component" value="Chromosome"/>
</dbReference>
<evidence type="ECO:0000256" key="1">
    <source>
        <dbReference type="ARBA" id="ARBA00006243"/>
    </source>
</evidence>
<dbReference type="Pfam" id="PF02769">
    <property type="entry name" value="AIRS_C"/>
    <property type="match status" value="1"/>
</dbReference>
<dbReference type="NCBIfam" id="TIGR02124">
    <property type="entry name" value="hypE"/>
    <property type="match status" value="1"/>
</dbReference>
<sequence>MTTDVVRLAHGGGGRMQAKLLDEVILPALGIPALAAPDAAVLDAPGGRLAMTTDSFVVRPLFFPGGDIGRLAVHGTINDLAMAGARPLWLTLGLILEEGLPLDDLRRVLASVQAAAEECGVRVVAGDTKVVEAGRGDGVYISTSGVGVVPEGVQITPGAIRPGDVLLASGDLGRHGVAILAARENLALDPPIPSDSASVAGAVAALLAAGVPVRALRDPTRGGAIAALKELADASGCRLVLDDTAIPVRDDVRGACEILGLDPLHSACEGRFLVAVPEPAATRALAILQARPETAGAVAIGRAEAGEPAVIRRLATGVERRVILPAGEQLPRIC</sequence>
<evidence type="ECO:0000259" key="2">
    <source>
        <dbReference type="Pfam" id="PF00586"/>
    </source>
</evidence>
<reference evidence="4 5" key="1">
    <citation type="submission" date="2015-04" db="EMBL/GenBank/DDBJ databases">
        <title>Complete Sequence for the Genome of the Thioalkalivibrio versutus D301.</title>
        <authorList>
            <person name="Mu T."/>
            <person name="Zhou J."/>
            <person name="Xu X."/>
        </authorList>
    </citation>
    <scope>NUCLEOTIDE SEQUENCE [LARGE SCALE GENOMIC DNA]</scope>
    <source>
        <strain evidence="4 5">D301</strain>
    </source>
</reference>
<evidence type="ECO:0000313" key="4">
    <source>
        <dbReference type="EMBL" id="AKJ96281.1"/>
    </source>
</evidence>
<feature type="domain" description="PurM-like C-terminal" evidence="3">
    <location>
        <begin position="161"/>
        <end position="307"/>
    </location>
</feature>
<gene>
    <name evidence="4" type="ORF">TVD_13330</name>
</gene>
<dbReference type="CDD" id="cd02197">
    <property type="entry name" value="HypE"/>
    <property type="match status" value="1"/>
</dbReference>
<evidence type="ECO:0000313" key="5">
    <source>
        <dbReference type="Proteomes" id="UP000064201"/>
    </source>
</evidence>
<dbReference type="SUPFAM" id="SSF55326">
    <property type="entry name" value="PurM N-terminal domain-like"/>
    <property type="match status" value="1"/>
</dbReference>
<accession>A0A0G3GBS5</accession>
<protein>
    <submittedName>
        <fullName evidence="4">Hydrogenase</fullName>
    </submittedName>
</protein>
<dbReference type="InterPro" id="IPR011854">
    <property type="entry name" value="HypE"/>
</dbReference>
<dbReference type="AlphaFoldDB" id="A0A0G3GBS5"/>
<dbReference type="Gene3D" id="3.30.1330.10">
    <property type="entry name" value="PurM-like, N-terminal domain"/>
    <property type="match status" value="1"/>
</dbReference>
<dbReference type="Pfam" id="PF00586">
    <property type="entry name" value="AIRS"/>
    <property type="match status" value="1"/>
</dbReference>
<comment type="similarity">
    <text evidence="1">Belongs to the HypE family.</text>
</comment>
<name>A0A0G3GBS5_9GAMM</name>
<proteinExistence type="inferred from homology"/>
<dbReference type="PIRSF" id="PIRSF005644">
    <property type="entry name" value="Hdrgns_mtr_HypE"/>
    <property type="match status" value="1"/>
</dbReference>
<dbReference type="PATRIC" id="fig|106634.4.peg.2720"/>
<dbReference type="InterPro" id="IPR010918">
    <property type="entry name" value="PurM-like_C_dom"/>
</dbReference>
<dbReference type="Gene3D" id="3.90.650.10">
    <property type="entry name" value="PurM-like C-terminal domain"/>
    <property type="match status" value="1"/>
</dbReference>
<feature type="domain" description="PurM-like N-terminal" evidence="2">
    <location>
        <begin position="38"/>
        <end position="149"/>
    </location>
</feature>
<dbReference type="RefSeq" id="WP_047251824.1">
    <property type="nucleotide sequence ID" value="NZ_CP011367.1"/>
</dbReference>
<dbReference type="SUPFAM" id="SSF56042">
    <property type="entry name" value="PurM C-terminal domain-like"/>
    <property type="match status" value="1"/>
</dbReference>
<dbReference type="InterPro" id="IPR036921">
    <property type="entry name" value="PurM-like_N_sf"/>
</dbReference>
<dbReference type="KEGG" id="tvr:TVD_13330"/>